<dbReference type="GO" id="GO:0046872">
    <property type="term" value="F:metal ion binding"/>
    <property type="evidence" value="ECO:0007669"/>
    <property type="project" value="UniProtKB-KW"/>
</dbReference>
<dbReference type="InterPro" id="IPR024078">
    <property type="entry name" value="LmbE-like_dom_sf"/>
</dbReference>
<proteinExistence type="predicted"/>
<dbReference type="Gene3D" id="3.40.50.720">
    <property type="entry name" value="NAD(P)-binding Rossmann-like Domain"/>
    <property type="match status" value="1"/>
</dbReference>
<comment type="cofactor">
    <cofactor evidence="1">
        <name>Zn(2+)</name>
        <dbReference type="ChEBI" id="CHEBI:29105"/>
    </cofactor>
</comment>
<dbReference type="AlphaFoldDB" id="A0A158L685"/>
<dbReference type="PANTHER" id="PTHR42813">
    <property type="entry name" value="ZINC-TYPE ALCOHOL DEHYDROGENASE-LIKE"/>
    <property type="match status" value="1"/>
</dbReference>
<keyword evidence="5" id="KW-1185">Reference proteome</keyword>
<protein>
    <submittedName>
        <fullName evidence="4">Alcohol dehydrogenase</fullName>
    </submittedName>
</protein>
<dbReference type="InterPro" id="IPR003737">
    <property type="entry name" value="GlcNAc_PI_deacetylase-related"/>
</dbReference>
<gene>
    <name evidence="4" type="ORF">AWB74_08736</name>
</gene>
<evidence type="ECO:0000256" key="2">
    <source>
        <dbReference type="ARBA" id="ARBA00022723"/>
    </source>
</evidence>
<keyword evidence="2" id="KW-0479">Metal-binding</keyword>
<dbReference type="SUPFAM" id="SSF102588">
    <property type="entry name" value="LmbE-like"/>
    <property type="match status" value="1"/>
</dbReference>
<comment type="caution">
    <text evidence="4">The sequence shown here is derived from an EMBL/GenBank/DDBJ whole genome shotgun (WGS) entry which is preliminary data.</text>
</comment>
<name>A0A158L685_9BURK</name>
<dbReference type="Gene3D" id="3.90.180.10">
    <property type="entry name" value="Medium-chain alcohol dehydrogenases, catalytic domain"/>
    <property type="match status" value="1"/>
</dbReference>
<dbReference type="Proteomes" id="UP000055019">
    <property type="component" value="Unassembled WGS sequence"/>
</dbReference>
<dbReference type="InterPro" id="IPR036291">
    <property type="entry name" value="NAD(P)-bd_dom_sf"/>
</dbReference>
<keyword evidence="3" id="KW-0862">Zinc</keyword>
<reference evidence="4" key="1">
    <citation type="submission" date="2016-01" db="EMBL/GenBank/DDBJ databases">
        <authorList>
            <person name="Peeters C."/>
        </authorList>
    </citation>
    <scope>NUCLEOTIDE SEQUENCE [LARGE SCALE GENOMIC DNA]</scope>
    <source>
        <strain evidence="4">LMG 29317</strain>
    </source>
</reference>
<evidence type="ECO:0000313" key="4">
    <source>
        <dbReference type="EMBL" id="SAL88795.1"/>
    </source>
</evidence>
<dbReference type="Pfam" id="PF02585">
    <property type="entry name" value="PIG-L"/>
    <property type="match status" value="1"/>
</dbReference>
<dbReference type="EMBL" id="FCOM02000180">
    <property type="protein sequence ID" value="SAL88795.1"/>
    <property type="molecule type" value="Genomic_DNA"/>
</dbReference>
<evidence type="ECO:0000313" key="5">
    <source>
        <dbReference type="Proteomes" id="UP000055019"/>
    </source>
</evidence>
<organism evidence="4 5">
    <name type="scientific">Caballeronia arvi</name>
    <dbReference type="NCBI Taxonomy" id="1777135"/>
    <lineage>
        <taxon>Bacteria</taxon>
        <taxon>Pseudomonadati</taxon>
        <taxon>Pseudomonadota</taxon>
        <taxon>Betaproteobacteria</taxon>
        <taxon>Burkholderiales</taxon>
        <taxon>Burkholderiaceae</taxon>
        <taxon>Caballeronia</taxon>
    </lineage>
</organism>
<dbReference type="Gene3D" id="3.40.50.10320">
    <property type="entry name" value="LmbE-like"/>
    <property type="match status" value="1"/>
</dbReference>
<dbReference type="PANTHER" id="PTHR42813:SF2">
    <property type="entry name" value="DEHYDROGENASE, ZINC-CONTAINING, PUTATIVE (AFU_ORTHOLOGUE AFUA_2G02810)-RELATED"/>
    <property type="match status" value="1"/>
</dbReference>
<sequence>MAVMLETDLPHVLREMIYVCRLAGPLPVPGVYDGLIDNIPFGAAMNKGLAWRMSQTHVNRWTDDLLRRIQEGQIDSSFVITHRVSLADGPDMYKTFRDKEDGCIRGRAQAMKRRRRAARALRKARMPSRKATSMPHVDEPLLVVSPHLDDAVFGCGVAVAAAPDSIVCTVFAGVPDDALITGWDAQCGFTNAHQAMRARRAKDAAALDMLGARAIHLGFLDSQYAGDSPATPDEIATALLDVIRATACRALVAPLGLFHSDHDLVHRACRKAWLADPTLACIAYEDALYRRMDGLVQTRLAALCACGIIATPPSERIDAALLARHHEAKQRAVSRYVSQLKAFGPNGYDDVFAPERFWTLQPAHHER</sequence>
<dbReference type="SUPFAM" id="SSF51735">
    <property type="entry name" value="NAD(P)-binding Rossmann-fold domains"/>
    <property type="match status" value="1"/>
</dbReference>
<evidence type="ECO:0000256" key="1">
    <source>
        <dbReference type="ARBA" id="ARBA00001947"/>
    </source>
</evidence>
<accession>A0A158L685</accession>
<evidence type="ECO:0000256" key="3">
    <source>
        <dbReference type="ARBA" id="ARBA00022833"/>
    </source>
</evidence>